<evidence type="ECO:0000313" key="5">
    <source>
        <dbReference type="EMBL" id="QPC81947.1"/>
    </source>
</evidence>
<dbReference type="AlphaFoldDB" id="A0A7S8E7V8"/>
<evidence type="ECO:0000256" key="2">
    <source>
        <dbReference type="PROSITE-ProRule" id="PRU00169"/>
    </source>
</evidence>
<feature type="domain" description="Response regulatory" evidence="4">
    <location>
        <begin position="2"/>
        <end position="117"/>
    </location>
</feature>
<dbReference type="PANTHER" id="PTHR45339:SF3">
    <property type="entry name" value="HISTIDINE KINASE"/>
    <property type="match status" value="1"/>
</dbReference>
<organism evidence="5 6">
    <name type="scientific">Phototrophicus methaneseepsis</name>
    <dbReference type="NCBI Taxonomy" id="2710758"/>
    <lineage>
        <taxon>Bacteria</taxon>
        <taxon>Bacillati</taxon>
        <taxon>Chloroflexota</taxon>
        <taxon>Candidatus Thermofontia</taxon>
        <taxon>Phototrophicales</taxon>
        <taxon>Phototrophicaceae</taxon>
        <taxon>Phototrophicus</taxon>
    </lineage>
</organism>
<sequence length="170" mass="18522">MRILYVEDNPANVYLVKRVARAGQHEVINYVDGGRVLRDFGQINPDLVLMDIQLVGEMSGIDVVKKLRSEGHQVPIIAVTAYAMMGDRDRCLDAGCNDYMAKPLPIPQLLEMFSKYENTAHDTAPDATTSTDTSEPVSAAPAVDNVKTPESVTPASQNSDTTTNSDKPVN</sequence>
<name>A0A7S8E7V8_9CHLR</name>
<proteinExistence type="predicted"/>
<evidence type="ECO:0000259" key="4">
    <source>
        <dbReference type="PROSITE" id="PS50110"/>
    </source>
</evidence>
<evidence type="ECO:0000256" key="3">
    <source>
        <dbReference type="SAM" id="MobiDB-lite"/>
    </source>
</evidence>
<dbReference type="PANTHER" id="PTHR45339">
    <property type="entry name" value="HYBRID SIGNAL TRANSDUCTION HISTIDINE KINASE J"/>
    <property type="match status" value="1"/>
</dbReference>
<dbReference type="RefSeq" id="WP_195170017.1">
    <property type="nucleotide sequence ID" value="NZ_CP062983.1"/>
</dbReference>
<dbReference type="EMBL" id="CP062983">
    <property type="protein sequence ID" value="QPC81947.1"/>
    <property type="molecule type" value="Genomic_DNA"/>
</dbReference>
<keyword evidence="1 2" id="KW-0597">Phosphoprotein</keyword>
<dbReference type="InterPro" id="IPR011006">
    <property type="entry name" value="CheY-like_superfamily"/>
</dbReference>
<protein>
    <submittedName>
        <fullName evidence="5">Response regulator</fullName>
    </submittedName>
</protein>
<dbReference type="KEGG" id="pmet:G4Y79_20000"/>
<dbReference type="Proteomes" id="UP000594468">
    <property type="component" value="Chromosome"/>
</dbReference>
<dbReference type="GO" id="GO:0000160">
    <property type="term" value="P:phosphorelay signal transduction system"/>
    <property type="evidence" value="ECO:0007669"/>
    <property type="project" value="InterPro"/>
</dbReference>
<evidence type="ECO:0000313" key="6">
    <source>
        <dbReference type="Proteomes" id="UP000594468"/>
    </source>
</evidence>
<dbReference type="SMART" id="SM00448">
    <property type="entry name" value="REC"/>
    <property type="match status" value="1"/>
</dbReference>
<feature type="region of interest" description="Disordered" evidence="3">
    <location>
        <begin position="121"/>
        <end position="170"/>
    </location>
</feature>
<accession>A0A7S8E7V8</accession>
<feature type="modified residue" description="4-aspartylphosphate" evidence="2">
    <location>
        <position position="51"/>
    </location>
</feature>
<dbReference type="Gene3D" id="3.40.50.2300">
    <property type="match status" value="1"/>
</dbReference>
<keyword evidence="6" id="KW-1185">Reference proteome</keyword>
<dbReference type="SUPFAM" id="SSF52172">
    <property type="entry name" value="CheY-like"/>
    <property type="match status" value="1"/>
</dbReference>
<gene>
    <name evidence="5" type="ORF">G4Y79_20000</name>
</gene>
<dbReference type="Pfam" id="PF00072">
    <property type="entry name" value="Response_reg"/>
    <property type="match status" value="1"/>
</dbReference>
<reference evidence="5 6" key="1">
    <citation type="submission" date="2020-02" db="EMBL/GenBank/DDBJ databases">
        <authorList>
            <person name="Zheng R.K."/>
            <person name="Sun C.M."/>
        </authorList>
    </citation>
    <scope>NUCLEOTIDE SEQUENCE [LARGE SCALE GENOMIC DNA]</scope>
    <source>
        <strain evidence="6">rifampicinis</strain>
    </source>
</reference>
<dbReference type="PROSITE" id="PS50110">
    <property type="entry name" value="RESPONSE_REGULATORY"/>
    <property type="match status" value="1"/>
</dbReference>
<dbReference type="InterPro" id="IPR001789">
    <property type="entry name" value="Sig_transdc_resp-reg_receiver"/>
</dbReference>
<evidence type="ECO:0000256" key="1">
    <source>
        <dbReference type="ARBA" id="ARBA00022553"/>
    </source>
</evidence>
<feature type="compositionally biased region" description="Polar residues" evidence="3">
    <location>
        <begin position="148"/>
        <end position="170"/>
    </location>
</feature>